<dbReference type="InterPro" id="IPR056412">
    <property type="entry name" value="Ig_CycH"/>
</dbReference>
<dbReference type="Proteomes" id="UP000192907">
    <property type="component" value="Unassembled WGS sequence"/>
</dbReference>
<accession>A0A1Y6CGY5</accession>
<dbReference type="OrthoDB" id="9776053at2"/>
<reference evidence="4" key="1">
    <citation type="submission" date="2017-04" db="EMBL/GenBank/DDBJ databases">
        <authorList>
            <person name="Varghese N."/>
            <person name="Submissions S."/>
        </authorList>
    </citation>
    <scope>NUCLEOTIDE SEQUENCE [LARGE SCALE GENOMIC DNA]</scope>
    <source>
        <strain evidence="4">RKEM611</strain>
    </source>
</reference>
<evidence type="ECO:0000256" key="1">
    <source>
        <dbReference type="SAM" id="SignalP"/>
    </source>
</evidence>
<gene>
    <name evidence="3" type="ORF">SAMN06296036_12263</name>
</gene>
<evidence type="ECO:0000313" key="4">
    <source>
        <dbReference type="Proteomes" id="UP000192907"/>
    </source>
</evidence>
<dbReference type="AlphaFoldDB" id="A0A1Y6CGY5"/>
<evidence type="ECO:0000313" key="3">
    <source>
        <dbReference type="EMBL" id="SMF64648.1"/>
    </source>
</evidence>
<dbReference type="RefSeq" id="WP_132323403.1">
    <property type="nucleotide sequence ID" value="NZ_FWZT01000022.1"/>
</dbReference>
<name>A0A1Y6CGY5_9BACT</name>
<keyword evidence="1" id="KW-0732">Signal</keyword>
<proteinExistence type="predicted"/>
<dbReference type="EMBL" id="FWZT01000022">
    <property type="protein sequence ID" value="SMF64648.1"/>
    <property type="molecule type" value="Genomic_DNA"/>
</dbReference>
<organism evidence="3 4">
    <name type="scientific">Pseudobacteriovorax antillogorgiicola</name>
    <dbReference type="NCBI Taxonomy" id="1513793"/>
    <lineage>
        <taxon>Bacteria</taxon>
        <taxon>Pseudomonadati</taxon>
        <taxon>Bdellovibrionota</taxon>
        <taxon>Oligoflexia</taxon>
        <taxon>Oligoflexales</taxon>
        <taxon>Pseudobacteriovoracaceae</taxon>
        <taxon>Pseudobacteriovorax</taxon>
    </lineage>
</organism>
<protein>
    <recommendedName>
        <fullName evidence="2">Cytochrome c-type biogenesis protein H Ig-like domain-containing protein</fullName>
    </recommendedName>
</protein>
<evidence type="ECO:0000259" key="2">
    <source>
        <dbReference type="Pfam" id="PF23892"/>
    </source>
</evidence>
<dbReference type="Pfam" id="PF23892">
    <property type="entry name" value="Ig_CycH"/>
    <property type="match status" value="1"/>
</dbReference>
<feature type="chain" id="PRO_5012079800" description="Cytochrome c-type biogenesis protein H Ig-like domain-containing protein" evidence="1">
    <location>
        <begin position="24"/>
        <end position="145"/>
    </location>
</feature>
<sequence>MKTTLRALSVLISTFCIVSPAFGNQPLASGTVVLDKSLEAKAKGIRTLFLVIYNPESKMPMPYGAKKVALKSDAKGKFHNFQLDMGSISLMPAAKMGGKLQTMRIKARLDKDGSAGRDQPGDIYGEVSKVAVGAKNVTITLNKMK</sequence>
<feature type="signal peptide" evidence="1">
    <location>
        <begin position="1"/>
        <end position="23"/>
    </location>
</feature>
<feature type="domain" description="Cytochrome c-type biogenesis protein H Ig-like" evidence="2">
    <location>
        <begin position="31"/>
        <end position="140"/>
    </location>
</feature>
<keyword evidence="4" id="KW-1185">Reference proteome</keyword>